<dbReference type="GO" id="GO:0005829">
    <property type="term" value="C:cytosol"/>
    <property type="evidence" value="ECO:0007669"/>
    <property type="project" value="TreeGrafter"/>
</dbReference>
<dbReference type="SMART" id="SM00955">
    <property type="entry name" value="RNB"/>
    <property type="match status" value="1"/>
</dbReference>
<feature type="domain" description="RNB" evidence="1">
    <location>
        <begin position="234"/>
        <end position="510"/>
    </location>
</feature>
<dbReference type="AlphaFoldDB" id="F0F0F4"/>
<dbReference type="PANTHER" id="PTHR23355">
    <property type="entry name" value="RIBONUCLEASE"/>
    <property type="match status" value="1"/>
</dbReference>
<reference evidence="2 3" key="1">
    <citation type="submission" date="2011-01" db="EMBL/GenBank/DDBJ databases">
        <authorList>
            <person name="Muzny D."/>
            <person name="Qin X."/>
            <person name="Deng J."/>
            <person name="Jiang H."/>
            <person name="Liu Y."/>
            <person name="Qu J."/>
            <person name="Song X.-Z."/>
            <person name="Zhang L."/>
            <person name="Thornton R."/>
            <person name="Coyle M."/>
            <person name="Francisco L."/>
            <person name="Jackson L."/>
            <person name="Javaid M."/>
            <person name="Korchina V."/>
            <person name="Kovar C."/>
            <person name="Mata R."/>
            <person name="Mathew T."/>
            <person name="Ngo R."/>
            <person name="Nguyen L."/>
            <person name="Nguyen N."/>
            <person name="Okwuonu G."/>
            <person name="Ongeri F."/>
            <person name="Pham C."/>
            <person name="Simmons D."/>
            <person name="Wilczek-Boney K."/>
            <person name="Hale W."/>
            <person name="Jakkamsetti A."/>
            <person name="Pham P."/>
            <person name="Ruth R."/>
            <person name="San Lucas F."/>
            <person name="Warren J."/>
            <person name="Zhang J."/>
            <person name="Zhao Z."/>
            <person name="Zhou C."/>
            <person name="Zhu D."/>
            <person name="Lee S."/>
            <person name="Bess C."/>
            <person name="Blankenburg K."/>
            <person name="Forbes L."/>
            <person name="Fu Q."/>
            <person name="Gubbala S."/>
            <person name="Hirani K."/>
            <person name="Jayaseelan J.C."/>
            <person name="Lara F."/>
            <person name="Munidasa M."/>
            <person name="Palculict T."/>
            <person name="Patil S."/>
            <person name="Pu L.-L."/>
            <person name="Saada N."/>
            <person name="Tang L."/>
            <person name="Weissenberger G."/>
            <person name="Zhu Y."/>
            <person name="Hemphill L."/>
            <person name="Shang Y."/>
            <person name="Youmans B."/>
            <person name="Ayvaz T."/>
            <person name="Ross M."/>
            <person name="Santibanez J."/>
            <person name="Aqrawi P."/>
            <person name="Gross S."/>
            <person name="Joshi V."/>
            <person name="Fowler G."/>
            <person name="Nazareth L."/>
            <person name="Reid J."/>
            <person name="Worley K."/>
            <person name="Petrosino J."/>
            <person name="Highlander S."/>
            <person name="Gibbs R."/>
        </authorList>
    </citation>
    <scope>NUCLEOTIDE SEQUENCE [LARGE SCALE GENOMIC DNA]</scope>
    <source>
        <strain evidence="2 3">ATCC 33394</strain>
    </source>
</reference>
<evidence type="ECO:0000259" key="1">
    <source>
        <dbReference type="SMART" id="SM00955"/>
    </source>
</evidence>
<accession>F0F0F4</accession>
<dbReference type="RefSeq" id="WP_003783339.1">
    <property type="nucleotide sequence ID" value="NZ_GL870929.1"/>
</dbReference>
<dbReference type="HOGENOM" id="CLU_438650_0_0_4"/>
<keyword evidence="3" id="KW-1185">Reference proteome</keyword>
<gene>
    <name evidence="2" type="ORF">HMPREF9098_1589</name>
</gene>
<evidence type="ECO:0000313" key="3">
    <source>
        <dbReference type="Proteomes" id="UP000004088"/>
    </source>
</evidence>
<dbReference type="SUPFAM" id="SSF50249">
    <property type="entry name" value="Nucleic acid-binding proteins"/>
    <property type="match status" value="1"/>
</dbReference>
<protein>
    <submittedName>
        <fullName evidence="2">RNB-like protein</fullName>
    </submittedName>
</protein>
<name>F0F0F4_9NEIS</name>
<dbReference type="InterPro" id="IPR012340">
    <property type="entry name" value="NA-bd_OB-fold"/>
</dbReference>
<proteinExistence type="predicted"/>
<dbReference type="GO" id="GO:0003723">
    <property type="term" value="F:RNA binding"/>
    <property type="evidence" value="ECO:0007669"/>
    <property type="project" value="InterPro"/>
</dbReference>
<dbReference type="GO" id="GO:0004540">
    <property type="term" value="F:RNA nuclease activity"/>
    <property type="evidence" value="ECO:0007669"/>
    <property type="project" value="InterPro"/>
</dbReference>
<dbReference type="PANTHER" id="PTHR23355:SF9">
    <property type="entry name" value="DIS3-LIKE EXONUCLEASE 2"/>
    <property type="match status" value="1"/>
</dbReference>
<dbReference type="InterPro" id="IPR001900">
    <property type="entry name" value="RNase_II/R"/>
</dbReference>
<comment type="caution">
    <text evidence="2">The sequence shown here is derived from an EMBL/GenBank/DDBJ whole genome shotgun (WGS) entry which is preliminary data.</text>
</comment>
<dbReference type="GO" id="GO:0006402">
    <property type="term" value="P:mRNA catabolic process"/>
    <property type="evidence" value="ECO:0007669"/>
    <property type="project" value="TreeGrafter"/>
</dbReference>
<dbReference type="Proteomes" id="UP000004088">
    <property type="component" value="Unassembled WGS sequence"/>
</dbReference>
<organism evidence="2 3">
    <name type="scientific">Kingella denitrificans ATCC 33394</name>
    <dbReference type="NCBI Taxonomy" id="888741"/>
    <lineage>
        <taxon>Bacteria</taxon>
        <taxon>Pseudomonadati</taxon>
        <taxon>Pseudomonadota</taxon>
        <taxon>Betaproteobacteria</taxon>
        <taxon>Neisseriales</taxon>
        <taxon>Neisseriaceae</taxon>
        <taxon>Kingella</taxon>
    </lineage>
</organism>
<dbReference type="Pfam" id="PF00773">
    <property type="entry name" value="RNB"/>
    <property type="match status" value="2"/>
</dbReference>
<dbReference type="STRING" id="888741.HMPREF9098_1589"/>
<dbReference type="EMBL" id="AEWV01000025">
    <property type="protein sequence ID" value="EGC17002.1"/>
    <property type="molecule type" value="Genomic_DNA"/>
</dbReference>
<sequence length="635" mass="70664">MNIFYEESGHFKAACIVQKNDSTYQADTQHGKRVKIKAANVFLEFDGDMDAFMQNAQDEAAAIDTGLLWECVGTDEFTFREAAQEYFGSEPKAVQLAATLMALYAAPMYFHKKSKGVFKAAPAEILQQALAAIERKAQQEAQIEAWADELAAGRLPDAVAADLPYILHQPDKQSLPYKAFQKAADRLKMSAYELAKHTGGVSSLPEYLLQRFCVKHFPNGTQAPEIALQKQPANLPLADVQAFSIDDAATTEVDDALSVQDLGNGVKRVGIHIAAPSLAIEPDSSIEQLVFERWSTVYFPAGKITMLPDNWIGAYSLDEGKTVPAFSIYFDVDAEWRLSEPVSRIEMVPIAANLRIQHIEPFFNSETGTGSADHPQFPYHAECLYLLQLAYEQQKKRDRLDDPAAPKKYDYSIDFDADGKVVIVRRERGSPIDTLVSEMMILANTAWAKMLHDHRLAGIFRVQPSGRVRMSTHSEPHIGMNVAHYGWFTSPLRRACDYINQKQLQSLLQEGVAPRFGNKDSGLFAALGQFESAYTAYREFQDTMEHYWARVWLQQENVREITAVVLKDDLVRLNGLPLTARATGIPFEVAPKSVVKLAVSDIDPEQQSVALKYVSVVPNTIAASDTEDDTAAEAD</sequence>
<evidence type="ECO:0000313" key="2">
    <source>
        <dbReference type="EMBL" id="EGC17002.1"/>
    </source>
</evidence>
<dbReference type="InterPro" id="IPR050180">
    <property type="entry name" value="RNR_Ribonuclease"/>
</dbReference>